<gene>
    <name evidence="2" type="ORF">UFOPK3401_00678</name>
</gene>
<name>A0A6J7DN65_9ZZZZ</name>
<dbReference type="EMBL" id="CAFBLM010000023">
    <property type="protein sequence ID" value="CAB4868723.1"/>
    <property type="molecule type" value="Genomic_DNA"/>
</dbReference>
<proteinExistence type="predicted"/>
<accession>A0A6J7DN65</accession>
<protein>
    <submittedName>
        <fullName evidence="2">Unannotated protein</fullName>
    </submittedName>
</protein>
<dbReference type="Pfam" id="PF22802">
    <property type="entry name" value="RsiG"/>
    <property type="match status" value="1"/>
</dbReference>
<evidence type="ECO:0000313" key="2">
    <source>
        <dbReference type="EMBL" id="CAB4868723.1"/>
    </source>
</evidence>
<feature type="domain" description="RsiG-like" evidence="1">
    <location>
        <begin position="4"/>
        <end position="46"/>
    </location>
</feature>
<dbReference type="InterPro" id="IPR055209">
    <property type="entry name" value="RsiG-like_dom"/>
</dbReference>
<evidence type="ECO:0000259" key="1">
    <source>
        <dbReference type="Pfam" id="PF22802"/>
    </source>
</evidence>
<dbReference type="AlphaFoldDB" id="A0A6J7DN65"/>
<organism evidence="2">
    <name type="scientific">freshwater metagenome</name>
    <dbReference type="NCBI Taxonomy" id="449393"/>
    <lineage>
        <taxon>unclassified sequences</taxon>
        <taxon>metagenomes</taxon>
        <taxon>ecological metagenomes</taxon>
    </lineage>
</organism>
<reference evidence="2" key="1">
    <citation type="submission" date="2020-05" db="EMBL/GenBank/DDBJ databases">
        <authorList>
            <person name="Chiriac C."/>
            <person name="Salcher M."/>
            <person name="Ghai R."/>
            <person name="Kavagutti S V."/>
        </authorList>
    </citation>
    <scope>NUCLEOTIDE SEQUENCE</scope>
</reference>
<sequence length="161" mass="18309">MPQRSAEFEHLDLPGLREYRKALDNEEHRVSYWRRLIQARLDLLRTNHEGLSAFDHLQGAFAEERPVQGRNALLAVIPDNDIPPIPDLQWLWNQSVDSDDPAAAHALAQELSFAEFQLSTYRQALHRRLQNATNELIARYHEDPLQCLIALPLKAGTAGAA</sequence>